<comment type="caution">
    <text evidence="11">The sequence shown here is derived from an EMBL/GenBank/DDBJ whole genome shotgun (WGS) entry which is preliminary data.</text>
</comment>
<evidence type="ECO:0000256" key="2">
    <source>
        <dbReference type="ARBA" id="ARBA00022490"/>
    </source>
</evidence>
<reference evidence="11 12" key="1">
    <citation type="submission" date="2015-12" db="EMBL/GenBank/DDBJ databases">
        <title>The genome of Folsomia candida.</title>
        <authorList>
            <person name="Faddeeva A."/>
            <person name="Derks M.F."/>
            <person name="Anvar Y."/>
            <person name="Smit S."/>
            <person name="Van Straalen N."/>
            <person name="Roelofs D."/>
        </authorList>
    </citation>
    <scope>NUCLEOTIDE SEQUENCE [LARGE SCALE GENOMIC DNA]</scope>
    <source>
        <strain evidence="11 12">VU population</strain>
        <tissue evidence="11">Whole body</tissue>
    </source>
</reference>
<dbReference type="AlphaFoldDB" id="A0A226EJ71"/>
<comment type="caution">
    <text evidence="10">Lacks conserved residue(s) required for the propagation of feature annotation.</text>
</comment>
<dbReference type="Pfam" id="PF13238">
    <property type="entry name" value="AAA_18"/>
    <property type="match status" value="1"/>
</dbReference>
<dbReference type="SUPFAM" id="SSF52540">
    <property type="entry name" value="P-loop containing nucleoside triphosphate hydrolases"/>
    <property type="match status" value="1"/>
</dbReference>
<protein>
    <recommendedName>
        <fullName evidence="10">Adenylate kinase isoenzyme 6 homolog</fullName>
        <shortName evidence="10">AK6</shortName>
        <ecNumber evidence="10">2.7.4.3</ecNumber>
    </recommendedName>
    <alternativeName>
        <fullName evidence="10">Dual activity adenylate kinase/ATPase</fullName>
        <shortName evidence="10">AK/ATPase</shortName>
    </alternativeName>
</protein>
<dbReference type="EC" id="2.7.4.3" evidence="10"/>
<evidence type="ECO:0000256" key="4">
    <source>
        <dbReference type="ARBA" id="ARBA00022552"/>
    </source>
</evidence>
<feature type="binding site" evidence="10">
    <location>
        <position position="17"/>
    </location>
    <ligand>
        <name>ATP</name>
        <dbReference type="ChEBI" id="CHEBI:30616"/>
    </ligand>
</feature>
<evidence type="ECO:0000313" key="12">
    <source>
        <dbReference type="Proteomes" id="UP000198287"/>
    </source>
</evidence>
<comment type="subunit">
    <text evidence="10">Monomer and homodimer. Interacts with small ribosomal subunit protein uS11. Not a structural component of 43S pre-ribosomes, but transiently interacts with them by binding to uS11.</text>
</comment>
<comment type="catalytic activity">
    <reaction evidence="1 10">
        <text>AMP + ATP = 2 ADP</text>
        <dbReference type="Rhea" id="RHEA:12973"/>
        <dbReference type="ChEBI" id="CHEBI:30616"/>
        <dbReference type="ChEBI" id="CHEBI:456215"/>
        <dbReference type="ChEBI" id="CHEBI:456216"/>
        <dbReference type="EC" id="2.7.4.3"/>
    </reaction>
</comment>
<evidence type="ECO:0000256" key="8">
    <source>
        <dbReference type="ARBA" id="ARBA00022840"/>
    </source>
</evidence>
<feature type="region of interest" description="LID" evidence="10">
    <location>
        <begin position="109"/>
        <end position="119"/>
    </location>
</feature>
<dbReference type="GO" id="GO:0006364">
    <property type="term" value="P:rRNA processing"/>
    <property type="evidence" value="ECO:0007669"/>
    <property type="project" value="UniProtKB-KW"/>
</dbReference>
<comment type="similarity">
    <text evidence="10">Belongs to the adenylate kinase family. AK6 subfamily.</text>
</comment>
<keyword evidence="6 10" id="KW-0547">Nucleotide-binding</keyword>
<evidence type="ECO:0000256" key="6">
    <source>
        <dbReference type="ARBA" id="ARBA00022741"/>
    </source>
</evidence>
<organism evidence="11 12">
    <name type="scientific">Folsomia candida</name>
    <name type="common">Springtail</name>
    <dbReference type="NCBI Taxonomy" id="158441"/>
    <lineage>
        <taxon>Eukaryota</taxon>
        <taxon>Metazoa</taxon>
        <taxon>Ecdysozoa</taxon>
        <taxon>Arthropoda</taxon>
        <taxon>Hexapoda</taxon>
        <taxon>Collembola</taxon>
        <taxon>Entomobryomorpha</taxon>
        <taxon>Isotomoidea</taxon>
        <taxon>Isotomidae</taxon>
        <taxon>Proisotominae</taxon>
        <taxon>Folsomia</taxon>
    </lineage>
</organism>
<accession>A0A226EJ71</accession>
<keyword evidence="4 10" id="KW-0698">rRNA processing</keyword>
<dbReference type="GO" id="GO:0004017">
    <property type="term" value="F:AMP kinase activity"/>
    <property type="evidence" value="ECO:0007669"/>
    <property type="project" value="UniProtKB-UniRule"/>
</dbReference>
<keyword evidence="3 10" id="KW-0690">Ribosome biogenesis</keyword>
<name>A0A226EJ71_FOLCA</name>
<sequence length="178" mass="20279">MRTLPNILIAGTPGVGKSTLSQVVSEETGLEWLDVSQIAKENKCLEGYDSSYGSHILNEERLLDEIEDQMEEGGKIVDYHGCDFFPQRWFDIVFILRTDNTALYDRLVNRGYSGKKLEDNVQCEIFQTILDEAKESYAPEIVFELPSNTSSDMESNSEKITQWVQQYKEKASNSGMQM</sequence>
<evidence type="ECO:0000256" key="3">
    <source>
        <dbReference type="ARBA" id="ARBA00022517"/>
    </source>
</evidence>
<dbReference type="GO" id="GO:0005634">
    <property type="term" value="C:nucleus"/>
    <property type="evidence" value="ECO:0007669"/>
    <property type="project" value="UniProtKB-SubCell"/>
</dbReference>
<dbReference type="PANTHER" id="PTHR12595">
    <property type="entry name" value="POS9-ACTIVATING FACTOR FAP7-RELATED"/>
    <property type="match status" value="1"/>
</dbReference>
<keyword evidence="8 10" id="KW-0067">ATP-binding</keyword>
<dbReference type="Proteomes" id="UP000198287">
    <property type="component" value="Unassembled WGS sequence"/>
</dbReference>
<feature type="binding site" evidence="10">
    <location>
        <position position="19"/>
    </location>
    <ligand>
        <name>ATP</name>
        <dbReference type="ChEBI" id="CHEBI:30616"/>
    </ligand>
</feature>
<dbReference type="GO" id="GO:0016887">
    <property type="term" value="F:ATP hydrolysis activity"/>
    <property type="evidence" value="ECO:0007669"/>
    <property type="project" value="UniProtKB-UniRule"/>
</dbReference>
<dbReference type="HAMAP" id="MF_00039">
    <property type="entry name" value="Adenylate_kinase_AK6"/>
    <property type="match status" value="1"/>
</dbReference>
<keyword evidence="12" id="KW-1185">Reference proteome</keyword>
<feature type="binding site" evidence="10">
    <location>
        <position position="16"/>
    </location>
    <ligand>
        <name>ATP</name>
        <dbReference type="ChEBI" id="CHEBI:30616"/>
    </ligand>
</feature>
<evidence type="ECO:0000256" key="7">
    <source>
        <dbReference type="ARBA" id="ARBA00022777"/>
    </source>
</evidence>
<feature type="binding site" evidence="10">
    <location>
        <position position="18"/>
    </location>
    <ligand>
        <name>ATP</name>
        <dbReference type="ChEBI" id="CHEBI:30616"/>
    </ligand>
</feature>
<proteinExistence type="inferred from homology"/>
<feature type="binding site" evidence="10">
    <location>
        <position position="110"/>
    </location>
    <ligand>
        <name>ATP</name>
        <dbReference type="ChEBI" id="CHEBI:30616"/>
    </ligand>
</feature>
<dbReference type="OMA" id="QCEIFGT"/>
<dbReference type="GO" id="GO:0042274">
    <property type="term" value="P:ribosomal small subunit biogenesis"/>
    <property type="evidence" value="ECO:0007669"/>
    <property type="project" value="UniProtKB-UniRule"/>
</dbReference>
<gene>
    <name evidence="11" type="ORF">Fcan01_07620</name>
</gene>
<evidence type="ECO:0000313" key="11">
    <source>
        <dbReference type="EMBL" id="OXA57682.1"/>
    </source>
</evidence>
<comment type="catalytic activity">
    <reaction evidence="10">
        <text>ATP + H2O = ADP + phosphate + H(+)</text>
        <dbReference type="Rhea" id="RHEA:13065"/>
        <dbReference type="ChEBI" id="CHEBI:15377"/>
        <dbReference type="ChEBI" id="CHEBI:15378"/>
        <dbReference type="ChEBI" id="CHEBI:30616"/>
        <dbReference type="ChEBI" id="CHEBI:43474"/>
        <dbReference type="ChEBI" id="CHEBI:456216"/>
    </reaction>
</comment>
<keyword evidence="7 10" id="KW-0418">Kinase</keyword>
<dbReference type="STRING" id="158441.A0A226EJ71"/>
<dbReference type="InterPro" id="IPR027417">
    <property type="entry name" value="P-loop_NTPase"/>
</dbReference>
<evidence type="ECO:0000256" key="5">
    <source>
        <dbReference type="ARBA" id="ARBA00022679"/>
    </source>
</evidence>
<evidence type="ECO:0000256" key="9">
    <source>
        <dbReference type="ARBA" id="ARBA00023242"/>
    </source>
</evidence>
<evidence type="ECO:0000256" key="10">
    <source>
        <dbReference type="HAMAP-Rule" id="MF_03173"/>
    </source>
</evidence>
<keyword evidence="9 10" id="KW-0539">Nucleus</keyword>
<evidence type="ECO:0000256" key="1">
    <source>
        <dbReference type="ARBA" id="ARBA00000582"/>
    </source>
</evidence>
<comment type="subcellular location">
    <subcellularLocation>
        <location evidence="10">Cytoplasm</location>
    </subcellularLocation>
    <subcellularLocation>
        <location evidence="10">Nucleus</location>
    </subcellularLocation>
</comment>
<feature type="region of interest" description="NMPbind" evidence="10">
    <location>
        <begin position="34"/>
        <end position="57"/>
    </location>
</feature>
<dbReference type="EMBL" id="LNIX01000003">
    <property type="protein sequence ID" value="OXA57682.1"/>
    <property type="molecule type" value="Genomic_DNA"/>
</dbReference>
<dbReference type="PANTHER" id="PTHR12595:SF0">
    <property type="entry name" value="ADENYLATE KINASE ISOENZYME 6"/>
    <property type="match status" value="1"/>
</dbReference>
<keyword evidence="2 10" id="KW-0963">Cytoplasm</keyword>
<dbReference type="GO" id="GO:0005737">
    <property type="term" value="C:cytoplasm"/>
    <property type="evidence" value="ECO:0007669"/>
    <property type="project" value="UniProtKB-SubCell"/>
</dbReference>
<comment type="function">
    <text evidence="10">Broad-specificity nucleoside monophosphate (NMP) kinase that catalyzes the reversible transfer of the terminal phosphate group between nucleoside triphosphates and monophosphates. Has also ATPase activity. Involved in the late cytoplasmic maturation steps of the 40S ribosomal particles, specifically 18S rRNA maturation. While NMP activity is not required for ribosome maturation, ATPase activity is. Associates transiently with small ribosomal subunit protein uS11. ATP hydrolysis breaks the interaction with uS11. May temporarily remove uS11 from the ribosome to enable a conformational change of the ribosomal RNA that is needed for the final maturation step of the small ribosomal subunit. Its NMP activity may have a role in nuclear energy homeostasis.</text>
</comment>
<feature type="binding site" evidence="10">
    <location>
        <position position="14"/>
    </location>
    <ligand>
        <name>ATP</name>
        <dbReference type="ChEBI" id="CHEBI:30616"/>
    </ligand>
</feature>
<dbReference type="Gene3D" id="3.40.50.300">
    <property type="entry name" value="P-loop containing nucleotide triphosphate hydrolases"/>
    <property type="match status" value="1"/>
</dbReference>
<dbReference type="FunFam" id="3.40.50.300:FF:000372">
    <property type="entry name" value="Adenylate kinase isoenzyme 6 homolog"/>
    <property type="match status" value="1"/>
</dbReference>
<dbReference type="InterPro" id="IPR020618">
    <property type="entry name" value="Adenyl_kinase_AK6"/>
</dbReference>
<keyword evidence="5 10" id="KW-0808">Transferase</keyword>
<dbReference type="GO" id="GO:0005524">
    <property type="term" value="F:ATP binding"/>
    <property type="evidence" value="ECO:0007669"/>
    <property type="project" value="UniProtKB-KW"/>
</dbReference>
<dbReference type="OrthoDB" id="10251185at2759"/>